<name>A0A0G4G332_9ALVE</name>
<accession>A0A0G4G332</accession>
<protein>
    <submittedName>
        <fullName evidence="2">Uncharacterized protein</fullName>
    </submittedName>
</protein>
<sequence length="86" mass="10007">MWLVETFKQAKGRRCFSKCGRNQSTRRLTALIKIMKACLWCKCKEEEEDVVIARVIDFEEEDEAGGEDEEMSKKEPQAEYWSALLG</sequence>
<evidence type="ECO:0000256" key="1">
    <source>
        <dbReference type="SAM" id="MobiDB-lite"/>
    </source>
</evidence>
<feature type="region of interest" description="Disordered" evidence="1">
    <location>
        <begin position="61"/>
        <end position="86"/>
    </location>
</feature>
<feature type="compositionally biased region" description="Acidic residues" evidence="1">
    <location>
        <begin position="61"/>
        <end position="70"/>
    </location>
</feature>
<dbReference type="EMBL" id="CDMZ01000849">
    <property type="protein sequence ID" value="CEM22641.1"/>
    <property type="molecule type" value="Genomic_DNA"/>
</dbReference>
<proteinExistence type="predicted"/>
<organism evidence="2">
    <name type="scientific">Chromera velia CCMP2878</name>
    <dbReference type="NCBI Taxonomy" id="1169474"/>
    <lineage>
        <taxon>Eukaryota</taxon>
        <taxon>Sar</taxon>
        <taxon>Alveolata</taxon>
        <taxon>Colpodellida</taxon>
        <taxon>Chromeraceae</taxon>
        <taxon>Chromera</taxon>
    </lineage>
</organism>
<gene>
    <name evidence="2" type="ORF">Cvel_4118</name>
</gene>
<evidence type="ECO:0000313" key="2">
    <source>
        <dbReference type="EMBL" id="CEM22641.1"/>
    </source>
</evidence>
<dbReference type="AlphaFoldDB" id="A0A0G4G332"/>
<dbReference type="VEuPathDB" id="CryptoDB:Cvel_4118"/>
<reference evidence="2" key="1">
    <citation type="submission" date="2014-11" db="EMBL/GenBank/DDBJ databases">
        <authorList>
            <person name="Otto D Thomas"/>
            <person name="Naeem Raeece"/>
        </authorList>
    </citation>
    <scope>NUCLEOTIDE SEQUENCE</scope>
</reference>